<evidence type="ECO:0000313" key="2">
    <source>
        <dbReference type="Proteomes" id="UP000070700"/>
    </source>
</evidence>
<dbReference type="AlphaFoldDB" id="A0A194X4V2"/>
<organism evidence="1 2">
    <name type="scientific">Mollisia scopiformis</name>
    <name type="common">Conifer needle endophyte fungus</name>
    <name type="synonym">Phialocephala scopiformis</name>
    <dbReference type="NCBI Taxonomy" id="149040"/>
    <lineage>
        <taxon>Eukaryota</taxon>
        <taxon>Fungi</taxon>
        <taxon>Dikarya</taxon>
        <taxon>Ascomycota</taxon>
        <taxon>Pezizomycotina</taxon>
        <taxon>Leotiomycetes</taxon>
        <taxon>Helotiales</taxon>
        <taxon>Mollisiaceae</taxon>
        <taxon>Mollisia</taxon>
    </lineage>
</organism>
<evidence type="ECO:0000313" key="1">
    <source>
        <dbReference type="EMBL" id="KUJ15099.1"/>
    </source>
</evidence>
<dbReference type="KEGG" id="psco:LY89DRAFT_686650"/>
<dbReference type="Proteomes" id="UP000070700">
    <property type="component" value="Unassembled WGS sequence"/>
</dbReference>
<accession>A0A194X4V2</accession>
<reference evidence="1 2" key="1">
    <citation type="submission" date="2015-10" db="EMBL/GenBank/DDBJ databases">
        <title>Full genome of DAOMC 229536 Phialocephala scopiformis, a fungal endophyte of spruce producing the potent anti-insectan compound rugulosin.</title>
        <authorList>
            <consortium name="DOE Joint Genome Institute"/>
            <person name="Walker A.K."/>
            <person name="Frasz S.L."/>
            <person name="Seifert K.A."/>
            <person name="Miller J.D."/>
            <person name="Mondo S.J."/>
            <person name="Labutti K."/>
            <person name="Lipzen A."/>
            <person name="Dockter R."/>
            <person name="Kennedy M."/>
            <person name="Grigoriev I.V."/>
            <person name="Spatafora J.W."/>
        </authorList>
    </citation>
    <scope>NUCLEOTIDE SEQUENCE [LARGE SCALE GENOMIC DNA]</scope>
    <source>
        <strain evidence="1 2">CBS 120377</strain>
    </source>
</reference>
<dbReference type="GeneID" id="28825059"/>
<keyword evidence="2" id="KW-1185">Reference proteome</keyword>
<proteinExistence type="predicted"/>
<dbReference type="RefSeq" id="XP_018069454.1">
    <property type="nucleotide sequence ID" value="XM_018215333.1"/>
</dbReference>
<dbReference type="EMBL" id="KQ947419">
    <property type="protein sequence ID" value="KUJ15099.1"/>
    <property type="molecule type" value="Genomic_DNA"/>
</dbReference>
<gene>
    <name evidence="1" type="ORF">LY89DRAFT_686650</name>
</gene>
<sequence length="73" mass="7974">MGRCGYFATQDNDRQLSGTVRGALSLFRSQGYIFTLPTERIGIGSGNAMWCVLYFILPLLGQDPAGLLSQMAQ</sequence>
<protein>
    <submittedName>
        <fullName evidence="1">Uncharacterized protein</fullName>
    </submittedName>
</protein>
<dbReference type="InParanoid" id="A0A194X4V2"/>
<name>A0A194X4V2_MOLSC</name>